<dbReference type="SMART" id="SM00382">
    <property type="entry name" value="AAA"/>
    <property type="match status" value="1"/>
</dbReference>
<dbReference type="InterPro" id="IPR027417">
    <property type="entry name" value="P-loop_NTPase"/>
</dbReference>
<dbReference type="SUPFAM" id="SSF52540">
    <property type="entry name" value="P-loop containing nucleoside triphosphate hydrolases"/>
    <property type="match status" value="1"/>
</dbReference>
<proteinExistence type="predicted"/>
<feature type="compositionally biased region" description="Acidic residues" evidence="1">
    <location>
        <begin position="1203"/>
        <end position="1212"/>
    </location>
</feature>
<feature type="region of interest" description="Disordered" evidence="1">
    <location>
        <begin position="1194"/>
        <end position="1222"/>
    </location>
</feature>
<dbReference type="InterPro" id="IPR041679">
    <property type="entry name" value="DNA2/NAM7-like_C"/>
</dbReference>
<dbReference type="Pfam" id="PF05183">
    <property type="entry name" value="RdRP"/>
    <property type="match status" value="1"/>
</dbReference>
<organism evidence="3 4">
    <name type="scientific">Athelia psychrophila</name>
    <dbReference type="NCBI Taxonomy" id="1759441"/>
    <lineage>
        <taxon>Eukaryota</taxon>
        <taxon>Fungi</taxon>
        <taxon>Dikarya</taxon>
        <taxon>Basidiomycota</taxon>
        <taxon>Agaricomycotina</taxon>
        <taxon>Agaricomycetes</taxon>
        <taxon>Agaricomycetidae</taxon>
        <taxon>Atheliales</taxon>
        <taxon>Atheliaceae</taxon>
        <taxon>Athelia</taxon>
    </lineage>
</organism>
<dbReference type="InterPro" id="IPR057596">
    <property type="entry name" value="RDRP_core"/>
</dbReference>
<dbReference type="InterPro" id="IPR041677">
    <property type="entry name" value="DNA2/NAM7_AAA_11"/>
</dbReference>
<keyword evidence="4" id="KW-1185">Reference proteome</keyword>
<feature type="compositionally biased region" description="Polar residues" evidence="1">
    <location>
        <begin position="1213"/>
        <end position="1222"/>
    </location>
</feature>
<dbReference type="PANTHER" id="PTHR23079:SF55">
    <property type="entry name" value="RNA-DIRECTED RNA POLYMERASE"/>
    <property type="match status" value="1"/>
</dbReference>
<dbReference type="CDD" id="cd18808">
    <property type="entry name" value="SF1_C_Upf1"/>
    <property type="match status" value="1"/>
</dbReference>
<dbReference type="GO" id="GO:0030422">
    <property type="term" value="P:siRNA processing"/>
    <property type="evidence" value="ECO:0007669"/>
    <property type="project" value="TreeGrafter"/>
</dbReference>
<reference evidence="3 4" key="1">
    <citation type="journal article" date="2016" name="Mol. Biol. Evol.">
        <title>Comparative Genomics of Early-Diverging Mushroom-Forming Fungi Provides Insights into the Origins of Lignocellulose Decay Capabilities.</title>
        <authorList>
            <person name="Nagy L.G."/>
            <person name="Riley R."/>
            <person name="Tritt A."/>
            <person name="Adam C."/>
            <person name="Daum C."/>
            <person name="Floudas D."/>
            <person name="Sun H."/>
            <person name="Yadav J.S."/>
            <person name="Pangilinan J."/>
            <person name="Larsson K.H."/>
            <person name="Matsuura K."/>
            <person name="Barry K."/>
            <person name="Labutti K."/>
            <person name="Kuo R."/>
            <person name="Ohm R.A."/>
            <person name="Bhattacharya S.S."/>
            <person name="Shirouzu T."/>
            <person name="Yoshinaga Y."/>
            <person name="Martin F.M."/>
            <person name="Grigoriev I.V."/>
            <person name="Hibbett D.S."/>
        </authorList>
    </citation>
    <scope>NUCLEOTIDE SEQUENCE [LARGE SCALE GENOMIC DNA]</scope>
    <source>
        <strain evidence="3 4">CBS 109695</strain>
    </source>
</reference>
<dbReference type="STRING" id="436010.A0A166RJB9"/>
<dbReference type="Gene3D" id="3.40.50.300">
    <property type="entry name" value="P-loop containing nucleotide triphosphate hydrolases"/>
    <property type="match status" value="2"/>
</dbReference>
<dbReference type="InterPro" id="IPR007855">
    <property type="entry name" value="RDRP"/>
</dbReference>
<protein>
    <submittedName>
        <fullName evidence="3">RdRP-domain-containing protein</fullName>
    </submittedName>
</protein>
<feature type="domain" description="AAA+ ATPase" evidence="2">
    <location>
        <begin position="1231"/>
        <end position="1540"/>
    </location>
</feature>
<evidence type="ECO:0000256" key="1">
    <source>
        <dbReference type="SAM" id="MobiDB-lite"/>
    </source>
</evidence>
<evidence type="ECO:0000259" key="2">
    <source>
        <dbReference type="SMART" id="SM00382"/>
    </source>
</evidence>
<dbReference type="OrthoDB" id="6513042at2759"/>
<dbReference type="PANTHER" id="PTHR23079">
    <property type="entry name" value="RNA-DEPENDENT RNA POLYMERASE"/>
    <property type="match status" value="1"/>
</dbReference>
<evidence type="ECO:0000313" key="3">
    <source>
        <dbReference type="EMBL" id="KZP28333.1"/>
    </source>
</evidence>
<dbReference type="InterPro" id="IPR003593">
    <property type="entry name" value="AAA+_ATPase"/>
</dbReference>
<dbReference type="Pfam" id="PF13087">
    <property type="entry name" value="AAA_12"/>
    <property type="match status" value="1"/>
</dbReference>
<dbReference type="EMBL" id="KV417504">
    <property type="protein sequence ID" value="KZP28333.1"/>
    <property type="molecule type" value="Genomic_DNA"/>
</dbReference>
<evidence type="ECO:0000313" key="4">
    <source>
        <dbReference type="Proteomes" id="UP000076532"/>
    </source>
</evidence>
<dbReference type="GO" id="GO:0003968">
    <property type="term" value="F:RNA-directed RNA polymerase activity"/>
    <property type="evidence" value="ECO:0007669"/>
    <property type="project" value="UniProtKB-KW"/>
</dbReference>
<dbReference type="GO" id="GO:0004386">
    <property type="term" value="F:helicase activity"/>
    <property type="evidence" value="ECO:0007669"/>
    <property type="project" value="InterPro"/>
</dbReference>
<name>A0A166RJB9_9AGAM</name>
<dbReference type="GO" id="GO:0003723">
    <property type="term" value="F:RNA binding"/>
    <property type="evidence" value="ECO:0007669"/>
    <property type="project" value="UniProtKB-KW"/>
</dbReference>
<dbReference type="Pfam" id="PF13086">
    <property type="entry name" value="AAA_11"/>
    <property type="match status" value="1"/>
</dbReference>
<gene>
    <name evidence="3" type="ORF">FIBSPDRAFT_885899</name>
</gene>
<accession>A0A166RJB9</accession>
<dbReference type="InterPro" id="IPR047187">
    <property type="entry name" value="SF1_C_Upf1"/>
</dbReference>
<dbReference type="Proteomes" id="UP000076532">
    <property type="component" value="Unassembled WGS sequence"/>
</dbReference>
<sequence>MSAFTLCKNPSPDQESWRFRVPETALAIRKKDRLIGKCIKFAADSITLRMADLPNNRILQTDDASKFILLSFGDLRFPDTPMRVTADYIDRLMKAGLFLNDVQYRFYHHSNSQLRSRSCFMRQSNSDAELDAMIYKLGSFGKIMNAAKRAKRIGLLFSQADLDFVLDPRFISDIDDITSGEEVLSDGCGLMSIGFAKQISKAKKIIFRGSRYTPAIFQIRYLGYKGVLMIHPELDKEKNSQMPVLVQFRASMKKFATDQNQTFSVVDHSSPYSFGRLNNDIIVLLSSLGISNERLLAKQDSYFQWISSASQDPQAAIDFLCCLEEYGVAERVLLEGIDDPKVSKEIRKLQQKEVAAFSKKDKMRARMVIHKSRLLFGVCDPYQVLKEGQVHIRITSNKGPTTPINADVLVVRNPCLHPGDCLKLRAVNHPRLSHLVDCIVFASVARPGHHSAPSMSSGGDLDGDKFFVCWDSDLVPSVVKESYDYPPNKERVNKTITRADLAHYFAAYNNAGLAKVASLHSKWVRSSPQGALSSACQELNALHSQSVDGARIKIPDRLLTPPKNESPYIIDLLADAAARFSSRFLQSELSSEPAMPIDKETAENLIVSLLCSEQNALSEYELFNLALSVARKHSIDIRPYLPHVDFSALTSQQKYALISAAQLGTDYDAVIWNSLLRSDILVDSDLQQRKLGGALRLQRLYTSSINGLGTFFQFLEIATQDFNRKLMILKTDNRFSIGIFMRGETPWDEDPEVNDNVVVCSFMPKASAVMSTYRPCTAGYKLHCSDGKFELYNKQRADTFIYIVKPPAASGAQISASIALQKISVRVQKQIGRLNRAPVTDVEIHVVSNRDRVANQLFDLYFEHVHTEEFISKFDRITVAYSLNQLSSVDWSSKPAWLQPLFAGGKSDDTFQTQLKTMSMEQLDALMSFCVDYHLDREIFWAFEVMLGEVTAIPPPVSSWLDRYPPLAFSFLKRFPPDASQRLVSEVASMGASLARNIIRSANEVGLASLVALEKIAMSVNDMPMANYLELLMLTAQSVRASDLVQEVLLVLNDSRALSIAQSDLYAYVHKHALAVCFDRAEEAADECPCDALGVPRKSKSSVPLLRLLAVPGDTNTVVAHVRIDALNPVRLHSHVRLQAATDPEKGWVRLPVLDGVVVQSAKGEVKIELYHPPPPELERMQWRMYEAGSVGRDVVRDHDSEPVDNSEESESDQIASGLNSSQQAAVRSCEKPLTLIWGPPGTGKTTVVVRILQRILKASSDTKILMSASTHNAVDNVLERFIELNAHEPIIEEDKILRVATDQSKVNKALQSYTIDARVGGDLNENNRLAKQAQARVKGAAIVFTTCAGAGLGTLRKVDFDVVIIDEASQITEPCALIPLVKGCQRAVLVGDQKKIEGSVSVQLRPTVKPMAKALEYDVSLFERLYTGPNERDIARTMLDVQYRFTPELAAFPSQEFYESRLKSHILDSAKVLKPLSASAFPWPCESGRVTPTVFIQCDAEESMGGASKGNEGQVKVVQDILALLRARAHPEVEPPRELDIAVLSPYSKQTKTFKHAINPPVPAYTIDSFQGRESDIIVFSTVRCNVSGDIGFVDDARRLNVVWTRAKLGLIIVGDRRTMTATSGLWKRAIEACTEVHMPQVD</sequence>
<dbReference type="GO" id="GO:0031380">
    <property type="term" value="C:nuclear RNA-directed RNA polymerase complex"/>
    <property type="evidence" value="ECO:0007669"/>
    <property type="project" value="TreeGrafter"/>
</dbReference>